<evidence type="ECO:0000313" key="2">
    <source>
        <dbReference type="Proteomes" id="UP000029981"/>
    </source>
</evidence>
<keyword evidence="2" id="KW-1185">Reference proteome</keyword>
<comment type="caution">
    <text evidence="1">The sequence shown here is derived from an EMBL/GenBank/DDBJ whole genome shotgun (WGS) entry which is preliminary data.</text>
</comment>
<organism evidence="1 2">
    <name type="scientific">Cucumis sativus</name>
    <name type="common">Cucumber</name>
    <dbReference type="NCBI Taxonomy" id="3659"/>
    <lineage>
        <taxon>Eukaryota</taxon>
        <taxon>Viridiplantae</taxon>
        <taxon>Streptophyta</taxon>
        <taxon>Embryophyta</taxon>
        <taxon>Tracheophyta</taxon>
        <taxon>Spermatophyta</taxon>
        <taxon>Magnoliopsida</taxon>
        <taxon>eudicotyledons</taxon>
        <taxon>Gunneridae</taxon>
        <taxon>Pentapetalae</taxon>
        <taxon>rosids</taxon>
        <taxon>fabids</taxon>
        <taxon>Cucurbitales</taxon>
        <taxon>Cucurbitaceae</taxon>
        <taxon>Benincaseae</taxon>
        <taxon>Cucumis</taxon>
    </lineage>
</organism>
<protein>
    <submittedName>
        <fullName evidence="1">Uncharacterized protein</fullName>
    </submittedName>
</protein>
<proteinExistence type="predicted"/>
<evidence type="ECO:0000313" key="1">
    <source>
        <dbReference type="EMBL" id="KAE8637128.1"/>
    </source>
</evidence>
<dbReference type="Proteomes" id="UP000029981">
    <property type="component" value="Unassembled WGS sequence"/>
</dbReference>
<reference evidence="1 2" key="2">
    <citation type="journal article" date="2009" name="PLoS ONE">
        <title>An integrated genetic and cytogenetic map of the cucumber genome.</title>
        <authorList>
            <person name="Ren Y."/>
            <person name="Zhang Z."/>
            <person name="Liu J."/>
            <person name="Staub J.E."/>
            <person name="Han Y."/>
            <person name="Cheng Z."/>
            <person name="Li X."/>
            <person name="Lu J."/>
            <person name="Miao H."/>
            <person name="Kang H."/>
            <person name="Xie B."/>
            <person name="Gu X."/>
            <person name="Wang X."/>
            <person name="Du Y."/>
            <person name="Jin W."/>
            <person name="Huang S."/>
        </authorList>
    </citation>
    <scope>NUCLEOTIDE SEQUENCE [LARGE SCALE GENOMIC DNA]</scope>
    <source>
        <strain evidence="2">cv. 9930</strain>
        <tissue evidence="1">Leaf</tissue>
    </source>
</reference>
<reference evidence="1 2" key="3">
    <citation type="journal article" date="2010" name="BMC Genomics">
        <title>Transcriptome sequencing and comparative analysis of cucumber flowers with different sex types.</title>
        <authorList>
            <person name="Guo S."/>
            <person name="Zheng Y."/>
            <person name="Joung J.G."/>
            <person name="Liu S."/>
            <person name="Zhang Z."/>
            <person name="Crasta O.R."/>
            <person name="Sobral B.W."/>
            <person name="Xu Y."/>
            <person name="Huang S."/>
            <person name="Fei Z."/>
        </authorList>
    </citation>
    <scope>NUCLEOTIDE SEQUENCE [LARGE SCALE GENOMIC DNA]</scope>
    <source>
        <strain evidence="2">cv. 9930</strain>
        <tissue evidence="1">Leaf</tissue>
    </source>
</reference>
<reference evidence="1 2" key="4">
    <citation type="journal article" date="2011" name="BMC Genomics">
        <title>RNA-Seq improves annotation of protein-coding genes in the cucumber genome.</title>
        <authorList>
            <person name="Li Z."/>
            <person name="Zhang Z."/>
            <person name="Yan P."/>
            <person name="Huang S."/>
            <person name="Fei Z."/>
            <person name="Lin K."/>
        </authorList>
    </citation>
    <scope>NUCLEOTIDE SEQUENCE [LARGE SCALE GENOMIC DNA]</scope>
    <source>
        <strain evidence="2">cv. 9930</strain>
        <tissue evidence="1">Leaf</tissue>
    </source>
</reference>
<gene>
    <name evidence="1" type="ORF">Csa_021504</name>
</gene>
<name>A0ACB6HB10_CUCSA</name>
<accession>A0ACB6HB10</accession>
<sequence length="130" mass="14878">MSLPQLRTCWRQTTKIQDQKSPGKTGCDKSIILLLGLMFFMFKLLVSFAFGLILNGTRFSYQTVRLLVKTIQKLLQLVLYLTSGQKELKEKKMSAILLLKMGLWAYVMAFSETQTESQATLRYIKVGDQS</sequence>
<dbReference type="EMBL" id="ACHR03000081">
    <property type="protein sequence ID" value="KAE8637128.1"/>
    <property type="molecule type" value="Genomic_DNA"/>
</dbReference>
<reference evidence="1 2" key="5">
    <citation type="journal article" date="2019" name="Gigascience">
        <title>A chromosome-scale genome assembly of cucumber (Cucumis sativus L.).</title>
        <authorList>
            <person name="Li Q."/>
            <person name="Li H."/>
            <person name="Huang W."/>
            <person name="Xu Y."/>
            <person name="Zhou Q."/>
            <person name="Wang S."/>
            <person name="Ruan J."/>
            <person name="Huang S."/>
            <person name="Zhang Z."/>
        </authorList>
    </citation>
    <scope>NUCLEOTIDE SEQUENCE [LARGE SCALE GENOMIC DNA]</scope>
    <source>
        <strain evidence="2">cv. 9930</strain>
        <tissue evidence="1">Leaf</tissue>
    </source>
</reference>
<reference evidence="1 2" key="1">
    <citation type="journal article" date="2009" name="Nat. Genet.">
        <title>The genome of the cucumber, Cucumis sativus L.</title>
        <authorList>
            <person name="Huang S."/>
            <person name="Li R."/>
            <person name="Zhang Z."/>
            <person name="Li L."/>
            <person name="Gu X."/>
            <person name="Fan W."/>
            <person name="Lucas W.J."/>
            <person name="Wang X."/>
            <person name="Xie B."/>
            <person name="Ni P."/>
            <person name="Ren Y."/>
            <person name="Zhu H."/>
            <person name="Li J."/>
            <person name="Lin K."/>
            <person name="Jin W."/>
            <person name="Fei Z."/>
            <person name="Li G."/>
            <person name="Staub J."/>
            <person name="Kilian A."/>
            <person name="van der Vossen E.A."/>
            <person name="Wu Y."/>
            <person name="Guo J."/>
            <person name="He J."/>
            <person name="Jia Z."/>
            <person name="Ren Y."/>
            <person name="Tian G."/>
            <person name="Lu Y."/>
            <person name="Ruan J."/>
            <person name="Qian W."/>
            <person name="Wang M."/>
            <person name="Huang Q."/>
            <person name="Li B."/>
            <person name="Xuan Z."/>
            <person name="Cao J."/>
            <person name="Asan"/>
            <person name="Wu Z."/>
            <person name="Zhang J."/>
            <person name="Cai Q."/>
            <person name="Bai Y."/>
            <person name="Zhao B."/>
            <person name="Han Y."/>
            <person name="Li Y."/>
            <person name="Li X."/>
            <person name="Wang S."/>
            <person name="Shi Q."/>
            <person name="Liu S."/>
            <person name="Cho W.K."/>
            <person name="Kim J.Y."/>
            <person name="Xu Y."/>
            <person name="Heller-Uszynska K."/>
            <person name="Miao H."/>
            <person name="Cheng Z."/>
            <person name="Zhang S."/>
            <person name="Wu J."/>
            <person name="Yang Y."/>
            <person name="Kang H."/>
            <person name="Li M."/>
            <person name="Liang H."/>
            <person name="Ren X."/>
            <person name="Shi Z."/>
            <person name="Wen M."/>
            <person name="Jian M."/>
            <person name="Yang H."/>
            <person name="Zhang G."/>
            <person name="Yang Z."/>
            <person name="Chen R."/>
            <person name="Liu S."/>
            <person name="Li J."/>
            <person name="Ma L."/>
            <person name="Liu H."/>
            <person name="Zhou Y."/>
            <person name="Zhao J."/>
            <person name="Fang X."/>
            <person name="Li G."/>
            <person name="Fang L."/>
            <person name="Li Y."/>
            <person name="Liu D."/>
            <person name="Zheng H."/>
            <person name="Zhang Y."/>
            <person name="Qin N."/>
            <person name="Li Z."/>
            <person name="Yang G."/>
            <person name="Yang S."/>
            <person name="Bolund L."/>
            <person name="Kristiansen K."/>
            <person name="Zheng H."/>
            <person name="Li S."/>
            <person name="Zhang X."/>
            <person name="Yang H."/>
            <person name="Wang J."/>
            <person name="Sun R."/>
            <person name="Zhang B."/>
            <person name="Jiang S."/>
            <person name="Wang J."/>
            <person name="Du Y."/>
            <person name="Li S."/>
        </authorList>
    </citation>
    <scope>NUCLEOTIDE SEQUENCE [LARGE SCALE GENOMIC DNA]</scope>
    <source>
        <strain evidence="2">cv. 9930</strain>
        <tissue evidence="1">Leaf</tissue>
    </source>
</reference>